<keyword evidence="4" id="KW-0276">Fatty acid metabolism</keyword>
<dbReference type="Pfam" id="PF00725">
    <property type="entry name" value="3HCDH"/>
    <property type="match status" value="1"/>
</dbReference>
<dbReference type="PIRSF" id="PIRSF000105">
    <property type="entry name" value="HCDH"/>
    <property type="match status" value="1"/>
</dbReference>
<dbReference type="Gene3D" id="3.40.50.720">
    <property type="entry name" value="NAD(P)-binding Rossmann-like Domain"/>
    <property type="match status" value="1"/>
</dbReference>
<dbReference type="InterPro" id="IPR036291">
    <property type="entry name" value="NAD(P)-bd_dom_sf"/>
</dbReference>
<dbReference type="InterPro" id="IPR006176">
    <property type="entry name" value="3-OHacyl-CoA_DH_NAD-bd"/>
</dbReference>
<evidence type="ECO:0000313" key="15">
    <source>
        <dbReference type="Proteomes" id="UP000827549"/>
    </source>
</evidence>
<dbReference type="RefSeq" id="XP_062629331.1">
    <property type="nucleotide sequence ID" value="XM_062773347.1"/>
</dbReference>
<proteinExistence type="inferred from homology"/>
<dbReference type="InterPro" id="IPR052242">
    <property type="entry name" value="Mito_3-hydroxyacyl-CoA_DH"/>
</dbReference>
<organism evidence="14 15">
    <name type="scientific">Vanrija pseudolonga</name>
    <dbReference type="NCBI Taxonomy" id="143232"/>
    <lineage>
        <taxon>Eukaryota</taxon>
        <taxon>Fungi</taxon>
        <taxon>Dikarya</taxon>
        <taxon>Basidiomycota</taxon>
        <taxon>Agaricomycotina</taxon>
        <taxon>Tremellomycetes</taxon>
        <taxon>Trichosporonales</taxon>
        <taxon>Trichosporonaceae</taxon>
        <taxon>Vanrija</taxon>
    </lineage>
</organism>
<feature type="site" description="Important for catalytic activity" evidence="10">
    <location>
        <position position="179"/>
    </location>
</feature>
<keyword evidence="5" id="KW-0560">Oxidoreductase</keyword>
<evidence type="ECO:0000256" key="6">
    <source>
        <dbReference type="ARBA" id="ARBA00023027"/>
    </source>
</evidence>
<gene>
    <name evidence="14" type="primary">B0272.3</name>
    <name evidence="14" type="ORF">LOC62_05G006834</name>
</gene>
<comment type="catalytic activity">
    <reaction evidence="9">
        <text>a (3S)-3-hydroxyacyl-CoA + NAD(+) = a 3-oxoacyl-CoA + NADH + H(+)</text>
        <dbReference type="Rhea" id="RHEA:22432"/>
        <dbReference type="ChEBI" id="CHEBI:15378"/>
        <dbReference type="ChEBI" id="CHEBI:57318"/>
        <dbReference type="ChEBI" id="CHEBI:57540"/>
        <dbReference type="ChEBI" id="CHEBI:57945"/>
        <dbReference type="ChEBI" id="CHEBI:90726"/>
        <dbReference type="EC" id="1.1.1.35"/>
    </reaction>
</comment>
<sequence>MPSNADITAASRLSTVAGHISAAPSAGGGGSSTARQINHITVFGAGLMGGGIAQVAAQAGIKVTLTDVNEAALKRGLDAIAASVARVGKKKAPDNVEGFVQKVLGNINTTVDPAAAVKDADLVIEAVIENLKLKQDLFAKLDKVAKPSAIFATNTSSLLVGDVGASLPEARQKLFAGLHFFSPVPVMKLVEVIRGPKTEDSVIDALLALSKRIGKVAVRAPDKPGFIVNRLLIPYKLEAARMLERGDATVEDIDIAMKLGAGYPMGPFELFDMVGLDITKFVSEGWREYADRGLIPKDLVAPSPLIEKMVAEGRIGRKAGKGFYDYTKGKK</sequence>
<dbReference type="GO" id="GO:0005759">
    <property type="term" value="C:mitochondrial matrix"/>
    <property type="evidence" value="ECO:0007669"/>
    <property type="project" value="UniProtKB-SubCell"/>
</dbReference>
<feature type="binding site" evidence="11">
    <location>
        <position position="156"/>
    </location>
    <ligand>
        <name>CoA</name>
        <dbReference type="ChEBI" id="CHEBI:57287"/>
    </ligand>
</feature>
<keyword evidence="7" id="KW-0443">Lipid metabolism</keyword>
<dbReference type="AlphaFoldDB" id="A0AAF0YAZ1"/>
<evidence type="ECO:0000256" key="1">
    <source>
        <dbReference type="ARBA" id="ARBA00004305"/>
    </source>
</evidence>
<comment type="similarity">
    <text evidence="3">Belongs to the 3-hydroxyacyl-CoA dehydrogenase family.</text>
</comment>
<accession>A0AAF0YAZ1</accession>
<dbReference type="InterPro" id="IPR013328">
    <property type="entry name" value="6PGD_dom2"/>
</dbReference>
<evidence type="ECO:0000256" key="7">
    <source>
        <dbReference type="ARBA" id="ARBA00023098"/>
    </source>
</evidence>
<protein>
    <submittedName>
        <fullName evidence="14">3-hydroxyacyl-CoA dehydrogenase</fullName>
    </submittedName>
</protein>
<dbReference type="InterPro" id="IPR008927">
    <property type="entry name" value="6-PGluconate_DH-like_C_sf"/>
</dbReference>
<evidence type="ECO:0000256" key="2">
    <source>
        <dbReference type="ARBA" id="ARBA00005005"/>
    </source>
</evidence>
<keyword evidence="8" id="KW-0496">Mitochondrion</keyword>
<evidence type="ECO:0000256" key="10">
    <source>
        <dbReference type="PIRSR" id="PIRSR000105-1"/>
    </source>
</evidence>
<feature type="binding site" evidence="11">
    <location>
        <position position="90"/>
    </location>
    <ligand>
        <name>CoA</name>
        <dbReference type="ChEBI" id="CHEBI:57287"/>
    </ligand>
</feature>
<dbReference type="Gene3D" id="1.10.1040.10">
    <property type="entry name" value="N-(1-d-carboxylethyl)-l-norvaline Dehydrogenase, domain 2"/>
    <property type="match status" value="1"/>
</dbReference>
<dbReference type="SUPFAM" id="SSF48179">
    <property type="entry name" value="6-phosphogluconate dehydrogenase C-terminal domain-like"/>
    <property type="match status" value="1"/>
</dbReference>
<dbReference type="SUPFAM" id="SSF51735">
    <property type="entry name" value="NAD(P)-binding Rossmann-fold domains"/>
    <property type="match status" value="1"/>
</dbReference>
<dbReference type="PANTHER" id="PTHR43561:SF3">
    <property type="entry name" value="HYDROXYACYL-COENZYME A DEHYDROGENASE, MITOCHONDRIAL"/>
    <property type="match status" value="1"/>
</dbReference>
<evidence type="ECO:0000259" key="12">
    <source>
        <dbReference type="Pfam" id="PF00725"/>
    </source>
</evidence>
<keyword evidence="15" id="KW-1185">Reference proteome</keyword>
<dbReference type="GeneID" id="87810009"/>
<evidence type="ECO:0000259" key="13">
    <source>
        <dbReference type="Pfam" id="PF02737"/>
    </source>
</evidence>
<dbReference type="GO" id="GO:0070403">
    <property type="term" value="F:NAD+ binding"/>
    <property type="evidence" value="ECO:0007669"/>
    <property type="project" value="InterPro"/>
</dbReference>
<feature type="domain" description="3-hydroxyacyl-CoA dehydrogenase NAD binding" evidence="13">
    <location>
        <begin position="39"/>
        <end position="221"/>
    </location>
</feature>
<dbReference type="Proteomes" id="UP000827549">
    <property type="component" value="Chromosome 5"/>
</dbReference>
<comment type="pathway">
    <text evidence="2">Lipid metabolism; fatty acid beta-oxidation.</text>
</comment>
<reference evidence="14" key="1">
    <citation type="submission" date="2023-10" db="EMBL/GenBank/DDBJ databases">
        <authorList>
            <person name="Noh H."/>
        </authorList>
    </citation>
    <scope>NUCLEOTIDE SEQUENCE</scope>
    <source>
        <strain evidence="14">DUCC4014</strain>
    </source>
</reference>
<dbReference type="Pfam" id="PF02737">
    <property type="entry name" value="3HCDH_N"/>
    <property type="match status" value="1"/>
</dbReference>
<feature type="binding site" evidence="11">
    <location>
        <position position="83"/>
    </location>
    <ligand>
        <name>CoA</name>
        <dbReference type="ChEBI" id="CHEBI:57287"/>
    </ligand>
</feature>
<evidence type="ECO:0000256" key="3">
    <source>
        <dbReference type="ARBA" id="ARBA00009463"/>
    </source>
</evidence>
<dbReference type="EMBL" id="CP086718">
    <property type="protein sequence ID" value="WOO83305.1"/>
    <property type="molecule type" value="Genomic_DNA"/>
</dbReference>
<dbReference type="GO" id="GO:0003857">
    <property type="term" value="F:(3S)-3-hydroxyacyl-CoA dehydrogenase (NAD+) activity"/>
    <property type="evidence" value="ECO:0007669"/>
    <property type="project" value="UniProtKB-EC"/>
</dbReference>
<evidence type="ECO:0000256" key="8">
    <source>
        <dbReference type="ARBA" id="ARBA00023128"/>
    </source>
</evidence>
<evidence type="ECO:0000256" key="9">
    <source>
        <dbReference type="ARBA" id="ARBA00049556"/>
    </source>
</evidence>
<dbReference type="InterPro" id="IPR006108">
    <property type="entry name" value="3HC_DH_C"/>
</dbReference>
<dbReference type="InterPro" id="IPR022694">
    <property type="entry name" value="3-OHacyl-CoA_DH"/>
</dbReference>
<name>A0AAF0YAZ1_9TREE</name>
<comment type="subcellular location">
    <subcellularLocation>
        <location evidence="1">Mitochondrion matrix</location>
    </subcellularLocation>
</comment>
<evidence type="ECO:0000256" key="4">
    <source>
        <dbReference type="ARBA" id="ARBA00022832"/>
    </source>
</evidence>
<evidence type="ECO:0000313" key="14">
    <source>
        <dbReference type="EMBL" id="WOO83305.1"/>
    </source>
</evidence>
<keyword evidence="6" id="KW-0520">NAD</keyword>
<dbReference type="GO" id="GO:0006635">
    <property type="term" value="P:fatty acid beta-oxidation"/>
    <property type="evidence" value="ECO:0007669"/>
    <property type="project" value="TreeGrafter"/>
</dbReference>
<evidence type="ECO:0000256" key="11">
    <source>
        <dbReference type="PIRSR" id="PIRSR000105-3"/>
    </source>
</evidence>
<feature type="domain" description="3-hydroxyacyl-CoA dehydrogenase C-terminal" evidence="12">
    <location>
        <begin position="225"/>
        <end position="326"/>
    </location>
</feature>
<evidence type="ECO:0000256" key="5">
    <source>
        <dbReference type="ARBA" id="ARBA00023002"/>
    </source>
</evidence>
<dbReference type="FunFam" id="3.40.50.720:FF:000009">
    <property type="entry name" value="Fatty oxidation complex, alpha subunit"/>
    <property type="match status" value="1"/>
</dbReference>
<dbReference type="PANTHER" id="PTHR43561">
    <property type="match status" value="1"/>
</dbReference>